<reference evidence="7 8" key="1">
    <citation type="submission" date="2017-12" db="EMBL/GenBank/DDBJ databases">
        <title>Draft genome sequence of Ralstonia pickettii 52.</title>
        <authorList>
            <person name="Zheng B."/>
        </authorList>
    </citation>
    <scope>NUCLEOTIDE SEQUENCE [LARGE SCALE GENOMIC DNA]</scope>
    <source>
        <strain evidence="7 8">52</strain>
    </source>
</reference>
<dbReference type="OrthoDB" id="5443440at2"/>
<feature type="chain" id="PRO_5014704225" evidence="5">
    <location>
        <begin position="28"/>
        <end position="289"/>
    </location>
</feature>
<accession>A0A2N4TL16</accession>
<dbReference type="Proteomes" id="UP000234456">
    <property type="component" value="Unassembled WGS sequence"/>
</dbReference>
<dbReference type="InterPro" id="IPR051013">
    <property type="entry name" value="MBL_superfamily_lactonases"/>
</dbReference>
<proteinExistence type="inferred from homology"/>
<dbReference type="SMART" id="SM00849">
    <property type="entry name" value="Lactamase_B"/>
    <property type="match status" value="1"/>
</dbReference>
<dbReference type="Gene3D" id="3.60.15.10">
    <property type="entry name" value="Ribonuclease Z/Hydroxyacylglutathione hydrolase-like"/>
    <property type="match status" value="1"/>
</dbReference>
<keyword evidence="4" id="KW-0862">Zinc</keyword>
<dbReference type="PANTHER" id="PTHR42978">
    <property type="entry name" value="QUORUM-QUENCHING LACTONASE YTNP-RELATED-RELATED"/>
    <property type="match status" value="1"/>
</dbReference>
<keyword evidence="5" id="KW-0732">Signal</keyword>
<dbReference type="GO" id="GO:0046872">
    <property type="term" value="F:metal ion binding"/>
    <property type="evidence" value="ECO:0007669"/>
    <property type="project" value="UniProtKB-KW"/>
</dbReference>
<dbReference type="SUPFAM" id="SSF56281">
    <property type="entry name" value="Metallo-hydrolase/oxidoreductase"/>
    <property type="match status" value="1"/>
</dbReference>
<evidence type="ECO:0000313" key="8">
    <source>
        <dbReference type="Proteomes" id="UP000234456"/>
    </source>
</evidence>
<dbReference type="GO" id="GO:0016787">
    <property type="term" value="F:hydrolase activity"/>
    <property type="evidence" value="ECO:0007669"/>
    <property type="project" value="UniProtKB-KW"/>
</dbReference>
<evidence type="ECO:0000256" key="1">
    <source>
        <dbReference type="ARBA" id="ARBA00007749"/>
    </source>
</evidence>
<keyword evidence="3 7" id="KW-0378">Hydrolase</keyword>
<dbReference type="EMBL" id="PKQE01000006">
    <property type="protein sequence ID" value="PLC40384.1"/>
    <property type="molecule type" value="Genomic_DNA"/>
</dbReference>
<sequence length="289" mass="32016">MMFRPAAMISGLLLLLSGCTTQVSTGAADRGQTTATADRIYVIDCGENHAKDLSLWTTPADRGKPYVFSDNCYLIKHRADWMLWDSGISDRIAELPDGLSDPRGTLFMKKPLVASLKEIGVAPADIRYFAMSHSHADHSGNANLFAASTIYMQTAEYNAVFGPDPRRYNFFPANFEKLRDAKIVKLNGDYDVFGDGSVIIKATPGHTPGHQSLFVRLRKFGPVLLSGDFVHLKSNWDAKRVPVINYDAQQSLRTMNEMDIFIKQTGATLWINHDAEQSATIPKAPAFID</sequence>
<evidence type="ECO:0000256" key="3">
    <source>
        <dbReference type="ARBA" id="ARBA00022801"/>
    </source>
</evidence>
<dbReference type="Pfam" id="PF00753">
    <property type="entry name" value="Lactamase_B"/>
    <property type="match status" value="1"/>
</dbReference>
<dbReference type="PROSITE" id="PS51257">
    <property type="entry name" value="PROKAR_LIPOPROTEIN"/>
    <property type="match status" value="1"/>
</dbReference>
<protein>
    <submittedName>
        <fullName evidence="7">MBL fold metallo-hydrolase</fullName>
    </submittedName>
</protein>
<keyword evidence="2" id="KW-0479">Metal-binding</keyword>
<dbReference type="InterPro" id="IPR036866">
    <property type="entry name" value="RibonucZ/Hydroxyglut_hydro"/>
</dbReference>
<feature type="domain" description="Metallo-beta-lactamase" evidence="6">
    <location>
        <begin position="69"/>
        <end position="273"/>
    </location>
</feature>
<evidence type="ECO:0000256" key="2">
    <source>
        <dbReference type="ARBA" id="ARBA00022723"/>
    </source>
</evidence>
<evidence type="ECO:0000313" key="7">
    <source>
        <dbReference type="EMBL" id="PLC40384.1"/>
    </source>
</evidence>
<dbReference type="CDD" id="cd07729">
    <property type="entry name" value="AHL_lactonase_MBL-fold"/>
    <property type="match status" value="1"/>
</dbReference>
<name>A0A2N4TL16_RALPI</name>
<dbReference type="AlphaFoldDB" id="A0A2N4TL16"/>
<evidence type="ECO:0000256" key="4">
    <source>
        <dbReference type="ARBA" id="ARBA00022833"/>
    </source>
</evidence>
<comment type="caution">
    <text evidence="7">The sequence shown here is derived from an EMBL/GenBank/DDBJ whole genome shotgun (WGS) entry which is preliminary data.</text>
</comment>
<organism evidence="7 8">
    <name type="scientific">Ralstonia pickettii</name>
    <name type="common">Burkholderia pickettii</name>
    <dbReference type="NCBI Taxonomy" id="329"/>
    <lineage>
        <taxon>Bacteria</taxon>
        <taxon>Pseudomonadati</taxon>
        <taxon>Pseudomonadota</taxon>
        <taxon>Betaproteobacteria</taxon>
        <taxon>Burkholderiales</taxon>
        <taxon>Burkholderiaceae</taxon>
        <taxon>Ralstonia</taxon>
    </lineage>
</organism>
<dbReference type="PANTHER" id="PTHR42978:SF3">
    <property type="entry name" value="BLR3078 PROTEIN"/>
    <property type="match status" value="1"/>
</dbReference>
<dbReference type="RefSeq" id="WP_102067221.1">
    <property type="nucleotide sequence ID" value="NZ_PKQE01000006.1"/>
</dbReference>
<gene>
    <name evidence="7" type="ORF">C0Q88_21460</name>
</gene>
<comment type="similarity">
    <text evidence="1">Belongs to the metallo-beta-lactamase superfamily.</text>
</comment>
<feature type="signal peptide" evidence="5">
    <location>
        <begin position="1"/>
        <end position="27"/>
    </location>
</feature>
<dbReference type="InterPro" id="IPR001279">
    <property type="entry name" value="Metallo-B-lactamas"/>
</dbReference>
<evidence type="ECO:0000256" key="5">
    <source>
        <dbReference type="SAM" id="SignalP"/>
    </source>
</evidence>
<evidence type="ECO:0000259" key="6">
    <source>
        <dbReference type="SMART" id="SM00849"/>
    </source>
</evidence>